<keyword evidence="2" id="KW-1185">Reference proteome</keyword>
<dbReference type="EMBL" id="BOPF01000010">
    <property type="protein sequence ID" value="GIJ46361.1"/>
    <property type="molecule type" value="Genomic_DNA"/>
</dbReference>
<evidence type="ECO:0008006" key="3">
    <source>
        <dbReference type="Google" id="ProtNLM"/>
    </source>
</evidence>
<accession>A0A8J4DQT8</accession>
<dbReference type="Gene3D" id="1.10.10.10">
    <property type="entry name" value="Winged helix-like DNA-binding domain superfamily/Winged helix DNA-binding domain"/>
    <property type="match status" value="1"/>
</dbReference>
<dbReference type="SUPFAM" id="SSF46785">
    <property type="entry name" value="Winged helix' DNA-binding domain"/>
    <property type="match status" value="1"/>
</dbReference>
<organism evidence="1 2">
    <name type="scientific">Virgisporangium aliadipatigenens</name>
    <dbReference type="NCBI Taxonomy" id="741659"/>
    <lineage>
        <taxon>Bacteria</taxon>
        <taxon>Bacillati</taxon>
        <taxon>Actinomycetota</taxon>
        <taxon>Actinomycetes</taxon>
        <taxon>Micromonosporales</taxon>
        <taxon>Micromonosporaceae</taxon>
        <taxon>Virgisporangium</taxon>
    </lineage>
</organism>
<proteinExistence type="predicted"/>
<dbReference type="Proteomes" id="UP000619260">
    <property type="component" value="Unassembled WGS sequence"/>
</dbReference>
<gene>
    <name evidence="1" type="ORF">Val02_32470</name>
</gene>
<sequence>MERPIGYWLKRLDGRIETAFARVLAGEQLTRRHWQLLNVVRETPRDAAGIAGALHPFTGVDETLDGLTRRGWIAGDDAGRYGLTPAGVAGYAAVAEKAHAMRAAMADGVTEDDYRTTLRVLRRMTDNLAPGPDGAQEGDE</sequence>
<dbReference type="AlphaFoldDB" id="A0A8J4DQT8"/>
<evidence type="ECO:0000313" key="1">
    <source>
        <dbReference type="EMBL" id="GIJ46361.1"/>
    </source>
</evidence>
<comment type="caution">
    <text evidence="1">The sequence shown here is derived from an EMBL/GenBank/DDBJ whole genome shotgun (WGS) entry which is preliminary data.</text>
</comment>
<dbReference type="RefSeq" id="WP_203899898.1">
    <property type="nucleotide sequence ID" value="NZ_BOPF01000010.1"/>
</dbReference>
<evidence type="ECO:0000313" key="2">
    <source>
        <dbReference type="Proteomes" id="UP000619260"/>
    </source>
</evidence>
<dbReference type="InterPro" id="IPR036390">
    <property type="entry name" value="WH_DNA-bd_sf"/>
</dbReference>
<reference evidence="1" key="1">
    <citation type="submission" date="2021-01" db="EMBL/GenBank/DDBJ databases">
        <title>Whole genome shotgun sequence of Virgisporangium aliadipatigenens NBRC 105644.</title>
        <authorList>
            <person name="Komaki H."/>
            <person name="Tamura T."/>
        </authorList>
    </citation>
    <scope>NUCLEOTIDE SEQUENCE</scope>
    <source>
        <strain evidence="1">NBRC 105644</strain>
    </source>
</reference>
<protein>
    <recommendedName>
        <fullName evidence="3">MarR family transcriptional regulator</fullName>
    </recommendedName>
</protein>
<dbReference type="InterPro" id="IPR036388">
    <property type="entry name" value="WH-like_DNA-bd_sf"/>
</dbReference>
<name>A0A8J4DQT8_9ACTN</name>